<accession>A0A368GIB7</accession>
<organism evidence="2 3">
    <name type="scientific">Ancylostoma caninum</name>
    <name type="common">Dog hookworm</name>
    <dbReference type="NCBI Taxonomy" id="29170"/>
    <lineage>
        <taxon>Eukaryota</taxon>
        <taxon>Metazoa</taxon>
        <taxon>Ecdysozoa</taxon>
        <taxon>Nematoda</taxon>
        <taxon>Chromadorea</taxon>
        <taxon>Rhabditida</taxon>
        <taxon>Rhabditina</taxon>
        <taxon>Rhabditomorpha</taxon>
        <taxon>Strongyloidea</taxon>
        <taxon>Ancylostomatidae</taxon>
        <taxon>Ancylostomatinae</taxon>
        <taxon>Ancylostoma</taxon>
    </lineage>
</organism>
<protein>
    <submittedName>
        <fullName evidence="2">Uncharacterized protein</fullName>
    </submittedName>
</protein>
<reference evidence="2 3" key="1">
    <citation type="submission" date="2014-10" db="EMBL/GenBank/DDBJ databases">
        <title>Draft genome of the hookworm Ancylostoma caninum.</title>
        <authorList>
            <person name="Mitreva M."/>
        </authorList>
    </citation>
    <scope>NUCLEOTIDE SEQUENCE [LARGE SCALE GENOMIC DNA]</scope>
    <source>
        <strain evidence="2 3">Baltimore</strain>
    </source>
</reference>
<dbReference type="OrthoDB" id="26242at2759"/>
<evidence type="ECO:0000313" key="3">
    <source>
        <dbReference type="Proteomes" id="UP000252519"/>
    </source>
</evidence>
<sequence>LLVSHYSCVQTLTSAPYRTNTPRHRGRSQKRRSLRDAVSEDAGPQPKRNRPSLEASISTLKDRVSAMVSSREVALTISVAHFFSIRWTRKPMKKINDAKINLEEIQNLQKSMRKVPESSGAVVRLLMTLLKRSIDTTAGLGVLVDSLLRNMSVNRADVTAAKSNMARMSLPKLSDGAKLQVTSLQHCLCVLVLH</sequence>
<feature type="non-terminal residue" evidence="2">
    <location>
        <position position="1"/>
    </location>
</feature>
<feature type="compositionally biased region" description="Basic residues" evidence="1">
    <location>
        <begin position="21"/>
        <end position="33"/>
    </location>
</feature>
<feature type="region of interest" description="Disordered" evidence="1">
    <location>
        <begin position="15"/>
        <end position="56"/>
    </location>
</feature>
<evidence type="ECO:0000313" key="2">
    <source>
        <dbReference type="EMBL" id="RCN44113.1"/>
    </source>
</evidence>
<gene>
    <name evidence="2" type="ORF">ANCCAN_09887</name>
</gene>
<comment type="caution">
    <text evidence="2">The sequence shown here is derived from an EMBL/GenBank/DDBJ whole genome shotgun (WGS) entry which is preliminary data.</text>
</comment>
<evidence type="ECO:0000256" key="1">
    <source>
        <dbReference type="SAM" id="MobiDB-lite"/>
    </source>
</evidence>
<dbReference type="Proteomes" id="UP000252519">
    <property type="component" value="Unassembled WGS sequence"/>
</dbReference>
<proteinExistence type="predicted"/>
<dbReference type="AlphaFoldDB" id="A0A368GIB7"/>
<keyword evidence="3" id="KW-1185">Reference proteome</keyword>
<dbReference type="EMBL" id="JOJR01000138">
    <property type="protein sequence ID" value="RCN44113.1"/>
    <property type="molecule type" value="Genomic_DNA"/>
</dbReference>
<name>A0A368GIB7_ANCCA</name>